<gene>
    <name evidence="2" type="ORF">DB32_008220</name>
</gene>
<keyword evidence="1" id="KW-0472">Membrane</keyword>
<name>A0A0F6W9W7_9BACT</name>
<protein>
    <recommendedName>
        <fullName evidence="4">DUF1440 domain-containing protein</fullName>
    </recommendedName>
</protein>
<keyword evidence="1" id="KW-0812">Transmembrane</keyword>
<sequence>MGGARGEEFAMNIRRAFLAGVLGGVVMAVLGKVVPVQLETILGTFFLPRGVGAWVLGLVLHLLISGAIALLYGLGFERITHRATAGIGVVFSILHVVIGGLAFGALPAIHPLIPEQIRAPGAFMSSIGFGGVLLFVIEHIVYGAIVGQLYGRVRHPRESMPVAPMGRPA</sequence>
<evidence type="ECO:0000256" key="1">
    <source>
        <dbReference type="SAM" id="Phobius"/>
    </source>
</evidence>
<reference evidence="2 3" key="1">
    <citation type="submission" date="2015-03" db="EMBL/GenBank/DDBJ databases">
        <title>Genome assembly of Sandaracinus amylolyticus DSM 53668.</title>
        <authorList>
            <person name="Sharma G."/>
            <person name="Subramanian S."/>
        </authorList>
    </citation>
    <scope>NUCLEOTIDE SEQUENCE [LARGE SCALE GENOMIC DNA]</scope>
    <source>
        <strain evidence="2 3">DSM 53668</strain>
    </source>
</reference>
<proteinExistence type="predicted"/>
<evidence type="ECO:0000313" key="2">
    <source>
        <dbReference type="EMBL" id="AKF11071.1"/>
    </source>
</evidence>
<dbReference type="Proteomes" id="UP000034883">
    <property type="component" value="Chromosome"/>
</dbReference>
<dbReference type="EMBL" id="CP011125">
    <property type="protein sequence ID" value="AKF11071.1"/>
    <property type="molecule type" value="Genomic_DNA"/>
</dbReference>
<accession>A0A0F6W9W7</accession>
<feature type="transmembrane region" description="Helical" evidence="1">
    <location>
        <begin position="129"/>
        <end position="150"/>
    </location>
</feature>
<dbReference type="KEGG" id="samy:DB32_008220"/>
<feature type="transmembrane region" description="Helical" evidence="1">
    <location>
        <begin position="12"/>
        <end position="31"/>
    </location>
</feature>
<keyword evidence="1" id="KW-1133">Transmembrane helix</keyword>
<evidence type="ECO:0008006" key="4">
    <source>
        <dbReference type="Google" id="ProtNLM"/>
    </source>
</evidence>
<dbReference type="AlphaFoldDB" id="A0A0F6W9W7"/>
<feature type="transmembrane region" description="Helical" evidence="1">
    <location>
        <begin position="51"/>
        <end position="74"/>
    </location>
</feature>
<keyword evidence="3" id="KW-1185">Reference proteome</keyword>
<evidence type="ECO:0000313" key="3">
    <source>
        <dbReference type="Proteomes" id="UP000034883"/>
    </source>
</evidence>
<organism evidence="2 3">
    <name type="scientific">Sandaracinus amylolyticus</name>
    <dbReference type="NCBI Taxonomy" id="927083"/>
    <lineage>
        <taxon>Bacteria</taxon>
        <taxon>Pseudomonadati</taxon>
        <taxon>Myxococcota</taxon>
        <taxon>Polyangia</taxon>
        <taxon>Polyangiales</taxon>
        <taxon>Sandaracinaceae</taxon>
        <taxon>Sandaracinus</taxon>
    </lineage>
</organism>
<feature type="transmembrane region" description="Helical" evidence="1">
    <location>
        <begin position="86"/>
        <end position="109"/>
    </location>
</feature>